<keyword evidence="2" id="KW-0238">DNA-binding</keyword>
<evidence type="ECO:0000259" key="5">
    <source>
        <dbReference type="PROSITE" id="PS51063"/>
    </source>
</evidence>
<dbReference type="SUPFAM" id="SSF51206">
    <property type="entry name" value="cAMP-binding domain-like"/>
    <property type="match status" value="1"/>
</dbReference>
<feature type="domain" description="Cyclic nucleotide-binding" evidence="4">
    <location>
        <begin position="11"/>
        <end position="120"/>
    </location>
</feature>
<dbReference type="InterPro" id="IPR036388">
    <property type="entry name" value="WH-like_DNA-bd_sf"/>
</dbReference>
<dbReference type="PROSITE" id="PS51063">
    <property type="entry name" value="HTH_CRP_2"/>
    <property type="match status" value="1"/>
</dbReference>
<dbReference type="InterPro" id="IPR036390">
    <property type="entry name" value="WH_DNA-bd_sf"/>
</dbReference>
<evidence type="ECO:0000313" key="7">
    <source>
        <dbReference type="Proteomes" id="UP000006094"/>
    </source>
</evidence>
<dbReference type="eggNOG" id="COG0664">
    <property type="taxonomic scope" value="Bacteria"/>
</dbReference>
<evidence type="ECO:0000313" key="6">
    <source>
        <dbReference type="EMBL" id="AFS78852.1"/>
    </source>
</evidence>
<accession>K0B1A4</accession>
<dbReference type="Gene3D" id="1.10.10.10">
    <property type="entry name" value="Winged helix-like DNA-binding domain superfamily/Winged helix DNA-binding domain"/>
    <property type="match status" value="1"/>
</dbReference>
<keyword evidence="3" id="KW-0804">Transcription</keyword>
<dbReference type="GO" id="GO:0003700">
    <property type="term" value="F:DNA-binding transcription factor activity"/>
    <property type="evidence" value="ECO:0007669"/>
    <property type="project" value="InterPro"/>
</dbReference>
<proteinExistence type="predicted"/>
<dbReference type="PROSITE" id="PS00042">
    <property type="entry name" value="HTH_CRP_1"/>
    <property type="match status" value="1"/>
</dbReference>
<keyword evidence="7" id="KW-1185">Reference proteome</keyword>
<dbReference type="STRING" id="1128398.Curi_c18460"/>
<dbReference type="InterPro" id="IPR012318">
    <property type="entry name" value="HTH_CRP"/>
</dbReference>
<dbReference type="PANTHER" id="PTHR24567:SF28">
    <property type="entry name" value="LISTERIOLYSIN REGULATORY PROTEIN"/>
    <property type="match status" value="1"/>
</dbReference>
<dbReference type="InterPro" id="IPR018490">
    <property type="entry name" value="cNMP-bd_dom_sf"/>
</dbReference>
<dbReference type="GO" id="GO:0005829">
    <property type="term" value="C:cytosol"/>
    <property type="evidence" value="ECO:0007669"/>
    <property type="project" value="TreeGrafter"/>
</dbReference>
<dbReference type="PROSITE" id="PS50042">
    <property type="entry name" value="CNMP_BINDING_3"/>
    <property type="match status" value="1"/>
</dbReference>
<gene>
    <name evidence="6" type="ordered locus">Curi_c18460</name>
</gene>
<dbReference type="InterPro" id="IPR050397">
    <property type="entry name" value="Env_Response_Regulators"/>
</dbReference>
<dbReference type="InterPro" id="IPR014710">
    <property type="entry name" value="RmlC-like_jellyroll"/>
</dbReference>
<dbReference type="InterPro" id="IPR018335">
    <property type="entry name" value="Tscrpt_reg_HTH_Crp-type_CS"/>
</dbReference>
<dbReference type="CDD" id="cd00038">
    <property type="entry name" value="CAP_ED"/>
    <property type="match status" value="1"/>
</dbReference>
<feature type="domain" description="HTH crp-type" evidence="5">
    <location>
        <begin position="145"/>
        <end position="220"/>
    </location>
</feature>
<dbReference type="PANTHER" id="PTHR24567">
    <property type="entry name" value="CRP FAMILY TRANSCRIPTIONAL REGULATORY PROTEIN"/>
    <property type="match status" value="1"/>
</dbReference>
<dbReference type="AlphaFoldDB" id="K0B1A4"/>
<reference evidence="6 7" key="1">
    <citation type="journal article" date="2012" name="PLoS ONE">
        <title>The purine-utilizing bacterium Clostridium acidurici 9a: a genome-guided metabolic reconsideration.</title>
        <authorList>
            <person name="Hartwich K."/>
            <person name="Poehlein A."/>
            <person name="Daniel R."/>
        </authorList>
    </citation>
    <scope>NUCLEOTIDE SEQUENCE [LARGE SCALE GENOMIC DNA]</scope>
    <source>
        <strain evidence="7">ATCC 7906 / DSM 604 / BCRC 14475 / CIP 104303 / KCTC 5404 / NCIMB 10678 / 9a</strain>
    </source>
</reference>
<protein>
    <submittedName>
        <fullName evidence="6">Transcriptional regulator, Crp/Fnr family</fullName>
    </submittedName>
</protein>
<dbReference type="Pfam" id="PF13545">
    <property type="entry name" value="HTH_Crp_2"/>
    <property type="match status" value="1"/>
</dbReference>
<dbReference type="InterPro" id="IPR000595">
    <property type="entry name" value="cNMP-bd_dom"/>
</dbReference>
<dbReference type="Proteomes" id="UP000006094">
    <property type="component" value="Chromosome"/>
</dbReference>
<keyword evidence="1" id="KW-0805">Transcription regulation</keyword>
<dbReference type="KEGG" id="cad:Curi_c18460"/>
<evidence type="ECO:0000256" key="1">
    <source>
        <dbReference type="ARBA" id="ARBA00023015"/>
    </source>
</evidence>
<dbReference type="PRINTS" id="PR00034">
    <property type="entry name" value="HTHCRP"/>
</dbReference>
<evidence type="ECO:0000256" key="2">
    <source>
        <dbReference type="ARBA" id="ARBA00023125"/>
    </source>
</evidence>
<evidence type="ECO:0000259" key="4">
    <source>
        <dbReference type="PROSITE" id="PS50042"/>
    </source>
</evidence>
<dbReference type="HOGENOM" id="CLU_075053_3_2_9"/>
<dbReference type="Gene3D" id="2.60.120.10">
    <property type="entry name" value="Jelly Rolls"/>
    <property type="match status" value="1"/>
</dbReference>
<name>K0B1A4_GOTA9</name>
<organism evidence="6 7">
    <name type="scientific">Gottschalkia acidurici (strain ATCC 7906 / DSM 604 / BCRC 14475 / CIP 104303 / KCTC 5404 / NCIMB 10678 / 9a)</name>
    <name type="common">Clostridium acidurici</name>
    <dbReference type="NCBI Taxonomy" id="1128398"/>
    <lineage>
        <taxon>Bacteria</taxon>
        <taxon>Bacillati</taxon>
        <taxon>Bacillota</taxon>
        <taxon>Tissierellia</taxon>
        <taxon>Tissierellales</taxon>
        <taxon>Gottschalkiaceae</taxon>
        <taxon>Gottschalkia</taxon>
    </lineage>
</organism>
<evidence type="ECO:0000256" key="3">
    <source>
        <dbReference type="ARBA" id="ARBA00023163"/>
    </source>
</evidence>
<dbReference type="EMBL" id="CP003326">
    <property type="protein sequence ID" value="AFS78852.1"/>
    <property type="molecule type" value="Genomic_DNA"/>
</dbReference>
<dbReference type="RefSeq" id="WP_014967988.1">
    <property type="nucleotide sequence ID" value="NC_018664.1"/>
</dbReference>
<dbReference type="GO" id="GO:0003677">
    <property type="term" value="F:DNA binding"/>
    <property type="evidence" value="ECO:0007669"/>
    <property type="project" value="UniProtKB-KW"/>
</dbReference>
<sequence>MIKDSLRKVPLFKNLSNDVLKDIASVAKERIYKKGNIIISEGNKSNDIYIIKEGKVKVYKTSSTGKNVILDIKGSGSVLAGTTLFSDSLNPATIMTIEDSLVYTLKNSDLENLIRNNSDLALDFIKILSNELHNSQEKITNIALNDTYVRVAKLLLTLSSKHGIDSNDDNTLKLDLNLTREELASLIGTSRETISRALSQFSKENIIDIKGREIIICNKNKLEEWLK</sequence>
<dbReference type="Pfam" id="PF00027">
    <property type="entry name" value="cNMP_binding"/>
    <property type="match status" value="1"/>
</dbReference>
<dbReference type="SUPFAM" id="SSF46785">
    <property type="entry name" value="Winged helix' DNA-binding domain"/>
    <property type="match status" value="1"/>
</dbReference>
<dbReference type="SMART" id="SM00419">
    <property type="entry name" value="HTH_CRP"/>
    <property type="match status" value="1"/>
</dbReference>
<dbReference type="SMART" id="SM00100">
    <property type="entry name" value="cNMP"/>
    <property type="match status" value="1"/>
</dbReference>
<dbReference type="OrthoDB" id="1706474at2"/>